<evidence type="ECO:0000256" key="7">
    <source>
        <dbReference type="ARBA" id="ARBA00023136"/>
    </source>
</evidence>
<dbReference type="EMBL" id="JAEHOE010000001">
    <property type="protein sequence ID" value="KAG2501995.1"/>
    <property type="molecule type" value="Genomic_DNA"/>
</dbReference>
<evidence type="ECO:0000313" key="10">
    <source>
        <dbReference type="EMBL" id="KAG2501995.1"/>
    </source>
</evidence>
<feature type="region of interest" description="Disordered" evidence="8">
    <location>
        <begin position="21"/>
        <end position="42"/>
    </location>
</feature>
<evidence type="ECO:0000256" key="5">
    <source>
        <dbReference type="ARBA" id="ARBA00022737"/>
    </source>
</evidence>
<feature type="compositionally biased region" description="Gly residues" evidence="8">
    <location>
        <begin position="893"/>
        <end position="906"/>
    </location>
</feature>
<feature type="transmembrane region" description="Helical" evidence="9">
    <location>
        <begin position="119"/>
        <end position="142"/>
    </location>
</feature>
<comment type="caution">
    <text evidence="10">The sequence shown here is derived from an EMBL/GenBank/DDBJ whole genome shotgun (WGS) entry which is preliminary data.</text>
</comment>
<sequence>MPFFIRRNADVETAEEKLRLRDVAAPPAPGKPGSQRSLLHRNKSSSALSAADDDDEETFFERLSNSDAVLRLSALSDRFFQLYFVAILMDVAGVLLFVFDIWTDALVVKALSQTEHTDWMIITLVFIMWHYVLMAVLVSAYIKRTTTKLNVLGLEEADSNLGAGAVLGSKRRYRWLLFLPLSVLGVALLDIAMVFTSILPILFPQTFANFSSFLSNYNFSRYFIEFVFESVPQTILQTYIYHKLSQSHLAGSTQQQTVLLSLGVSFINCIKYGWKLWKAADDAGLTMLEYFKYLLLLKGNYECSPSAMISAINEICSIRQLPLPSAGAAAAAAGGTGGSGTGSPASGPAPTEAVFVMNGFHLHRNKSQYGPAQQAYILLNAFDRMDGCPGIQRWVVSGCPLASMNRILEKGLRAFRNLTTLEVNECALRGDTWKIVHRAIKRHKHLEKVKLIQTGILAKYRNAKRHKVVAGLFKHSLRLRCVALCLHWWGEDYLQAAVELHLLDHPTLQSLAIELPPGAAFAARDPNTDPLGGAGGLGAGAAARGGASHSGRHGWGRRPRSSFGGDRANGSGGGAAAGAAGGCGGSGSAAGPRGRLAELAAMGTVGVAAPPSPPRQRHGAPWTSGGGSGNTVYGLSPFATDPAAAHAASAGAQRFSVASGGGGGGHSHGGGALLGWVAAAGSGALSDMASYISGATVSTIAGLTAVATGNPWSDGLDAAASAAAATADGTVASARYCWMLAAVLTSAPALKSLFIHNHALPEAAAEGAGQLAAALATNTRLTTLSLRGSTVGDAGAAALARALGPGGNATLTSLCLRRSRLHDEGVAALCACLVDNTSLRCLDLSHNRVSGPPAGPPPTANGQPPAAAPTANGHPRSGGSYTHAYFHRHSHSGTGGGGTGGGAAAAGGGGGGSGALAALERALRSNGYLSDLRLEGWRDTFDDPAAVSSLAAALARNTGLRSLSLAACRICDRGAALLASALTTNTALTVLNLSASCGDGGAVGGGGGAGGAAGGRIGDAGVAALATALCRNKTLKELYLEGCCCGEVGGAALGEALTVNCSLQILDLSWDGGGGLAAGALGAGTPRATGDGAAPGGGVGGLRSVSETGPGAGEGDGGAGAGGGGGAKGWSGGSAAVCGGLEHAEAGVSAAAATHIFTALQTNTSLRVLRMRGAAGLTLRAVRAAADALRLSPCLAELDLSNASFLAVDEAALAATASGAAATAGAVSAAGYGSGTGTQPPTPLAERPSVPITERTSLLSAVGGGGGGGGGGKGLGLRSSSMQSLGSSRSLASQPSLTLGQGQSPPTTPSASHPSLASLAEQHSGAPHPHPHAHPAASQPSASAPFAPSSFFRWHRTPSNNSIARTSAPHTPHTPGPLGPTSSIVSVGGVAALAAGAGPEVGLSREAVELLGSMWSALAGGLAVNTSLRVLRLANCGLGSVAAAALAPALMKNTTLVELDLSGLPAATARIQLAAVIARAAAALAVAAAAQRAAGLGAAAATPAPAAPGGAAAGFVQGGCSLTSIRVTNESYEVCDLLAAEKVTSRAAEEAAAAAEAERKKYDAFLRGNGAGTGGAGDGALLRDSGGSGGVGSSDGGVGRGGVRGWIGRWRRRG</sequence>
<feature type="region of interest" description="Disordered" evidence="8">
    <location>
        <begin position="1092"/>
        <end position="1125"/>
    </location>
</feature>
<evidence type="ECO:0000256" key="2">
    <source>
        <dbReference type="ARBA" id="ARBA00004430"/>
    </source>
</evidence>
<evidence type="ECO:0000256" key="9">
    <source>
        <dbReference type="SAM" id="Phobius"/>
    </source>
</evidence>
<comment type="subcellular location">
    <subcellularLocation>
        <location evidence="2">Cytoplasm</location>
        <location evidence="2">Cytoskeleton</location>
        <location evidence="2">Cilium axoneme</location>
    </subcellularLocation>
    <subcellularLocation>
        <location evidence="1">Membrane</location>
        <topology evidence="1">Multi-pass membrane protein</topology>
    </subcellularLocation>
</comment>
<feature type="compositionally biased region" description="Gly residues" evidence="8">
    <location>
        <begin position="1110"/>
        <end position="1125"/>
    </location>
</feature>
<feature type="compositionally biased region" description="Low complexity" evidence="8">
    <location>
        <begin position="1309"/>
        <end position="1327"/>
    </location>
</feature>
<feature type="compositionally biased region" description="Low complexity" evidence="8">
    <location>
        <begin position="1334"/>
        <end position="1350"/>
    </location>
</feature>
<dbReference type="InterPro" id="IPR052201">
    <property type="entry name" value="LRR-containing_regulator"/>
</dbReference>
<feature type="transmembrane region" description="Helical" evidence="9">
    <location>
        <begin position="175"/>
        <end position="203"/>
    </location>
</feature>
<feature type="transmembrane region" description="Helical" evidence="9">
    <location>
        <begin position="80"/>
        <end position="99"/>
    </location>
</feature>
<dbReference type="OrthoDB" id="546000at2759"/>
<protein>
    <submittedName>
        <fullName evidence="10">Uncharacterized protein</fullName>
    </submittedName>
</protein>
<dbReference type="InterPro" id="IPR032675">
    <property type="entry name" value="LRR_dom_sf"/>
</dbReference>
<accession>A0A835YP35</accession>
<feature type="compositionally biased region" description="Low complexity" evidence="8">
    <location>
        <begin position="540"/>
        <end position="549"/>
    </location>
</feature>
<evidence type="ECO:0000256" key="1">
    <source>
        <dbReference type="ARBA" id="ARBA00004141"/>
    </source>
</evidence>
<dbReference type="Proteomes" id="UP000612055">
    <property type="component" value="Unassembled WGS sequence"/>
</dbReference>
<feature type="compositionally biased region" description="Low complexity" evidence="8">
    <location>
        <begin position="1276"/>
        <end position="1297"/>
    </location>
</feature>
<name>A0A835YP35_9CHLO</name>
<dbReference type="PANTHER" id="PTHR24111:SF0">
    <property type="entry name" value="LEUCINE-RICH REPEAT-CONTAINING PROTEIN"/>
    <property type="match status" value="1"/>
</dbReference>
<evidence type="ECO:0000256" key="4">
    <source>
        <dbReference type="ARBA" id="ARBA00022692"/>
    </source>
</evidence>
<dbReference type="Gene3D" id="3.80.10.10">
    <property type="entry name" value="Ribonuclease Inhibitor"/>
    <property type="match status" value="4"/>
</dbReference>
<feature type="compositionally biased region" description="Gly residues" evidence="8">
    <location>
        <begin position="1586"/>
        <end position="1602"/>
    </location>
</feature>
<feature type="region of interest" description="Disordered" evidence="8">
    <location>
        <begin position="606"/>
        <end position="626"/>
    </location>
</feature>
<reference evidence="10" key="1">
    <citation type="journal article" date="2020" name="bioRxiv">
        <title>Comparative genomics of Chlamydomonas.</title>
        <authorList>
            <person name="Craig R.J."/>
            <person name="Hasan A.R."/>
            <person name="Ness R.W."/>
            <person name="Keightley P.D."/>
        </authorList>
    </citation>
    <scope>NUCLEOTIDE SEQUENCE</scope>
    <source>
        <strain evidence="10">CCAP 11/70</strain>
    </source>
</reference>
<evidence type="ECO:0000313" key="11">
    <source>
        <dbReference type="Proteomes" id="UP000612055"/>
    </source>
</evidence>
<feature type="compositionally biased region" description="Basic residues" evidence="8">
    <location>
        <begin position="550"/>
        <end position="560"/>
    </location>
</feature>
<feature type="compositionally biased region" description="Gly residues" evidence="8">
    <location>
        <begin position="1262"/>
        <end position="1275"/>
    </location>
</feature>
<keyword evidence="5" id="KW-0677">Repeat</keyword>
<feature type="compositionally biased region" description="Low complexity" evidence="8">
    <location>
        <begin position="860"/>
        <end position="873"/>
    </location>
</feature>
<keyword evidence="4 9" id="KW-0812">Transmembrane</keyword>
<dbReference type="GO" id="GO:0005930">
    <property type="term" value="C:axoneme"/>
    <property type="evidence" value="ECO:0007669"/>
    <property type="project" value="UniProtKB-SubCell"/>
</dbReference>
<comment type="similarity">
    <text evidence="3">Belongs to the XK family.</text>
</comment>
<proteinExistence type="inferred from homology"/>
<evidence type="ECO:0000256" key="3">
    <source>
        <dbReference type="ARBA" id="ARBA00008789"/>
    </source>
</evidence>
<dbReference type="InterPro" id="IPR018629">
    <property type="entry name" value="XK-rel"/>
</dbReference>
<organism evidence="10 11">
    <name type="scientific">Edaphochlamys debaryana</name>
    <dbReference type="NCBI Taxonomy" id="47281"/>
    <lineage>
        <taxon>Eukaryota</taxon>
        <taxon>Viridiplantae</taxon>
        <taxon>Chlorophyta</taxon>
        <taxon>core chlorophytes</taxon>
        <taxon>Chlorophyceae</taxon>
        <taxon>CS clade</taxon>
        <taxon>Chlamydomonadales</taxon>
        <taxon>Chlamydomonadales incertae sedis</taxon>
        <taxon>Edaphochlamys</taxon>
    </lineage>
</organism>
<feature type="compositionally biased region" description="Gly residues" evidence="8">
    <location>
        <begin position="570"/>
        <end position="588"/>
    </location>
</feature>
<keyword evidence="6 9" id="KW-1133">Transmembrane helix</keyword>
<dbReference type="Pfam" id="PF09815">
    <property type="entry name" value="XK-related"/>
    <property type="match status" value="1"/>
</dbReference>
<gene>
    <name evidence="10" type="ORF">HYH03_000491</name>
</gene>
<dbReference type="PANTHER" id="PTHR24111">
    <property type="entry name" value="LEUCINE-RICH REPEAT-CONTAINING PROTEIN 34"/>
    <property type="match status" value="1"/>
</dbReference>
<feature type="region of interest" description="Disordered" evidence="8">
    <location>
        <begin position="524"/>
        <end position="591"/>
    </location>
</feature>
<evidence type="ECO:0000256" key="8">
    <source>
        <dbReference type="SAM" id="MobiDB-lite"/>
    </source>
</evidence>
<feature type="region of interest" description="Disordered" evidence="8">
    <location>
        <begin position="1577"/>
        <end position="1602"/>
    </location>
</feature>
<evidence type="ECO:0000256" key="6">
    <source>
        <dbReference type="ARBA" id="ARBA00022989"/>
    </source>
</evidence>
<dbReference type="SUPFAM" id="SSF52047">
    <property type="entry name" value="RNI-like"/>
    <property type="match status" value="1"/>
</dbReference>
<feature type="region of interest" description="Disordered" evidence="8">
    <location>
        <begin position="1259"/>
        <end position="1382"/>
    </location>
</feature>
<dbReference type="SMART" id="SM00368">
    <property type="entry name" value="LRR_RI"/>
    <property type="match status" value="6"/>
</dbReference>
<keyword evidence="11" id="KW-1185">Reference proteome</keyword>
<feature type="region of interest" description="Disordered" evidence="8">
    <location>
        <begin position="850"/>
        <end position="906"/>
    </location>
</feature>
<keyword evidence="7 9" id="KW-0472">Membrane</keyword>
<dbReference type="Pfam" id="PF13516">
    <property type="entry name" value="LRR_6"/>
    <property type="match status" value="4"/>
</dbReference>
<dbReference type="InterPro" id="IPR001611">
    <property type="entry name" value="Leu-rich_rpt"/>
</dbReference>